<sequence>METARQKHASILDYFAHINPAAGGRFIRVRSAQDCVQELRNKPAASEHNVAPHCDVQSIIVTTDRGSAVAATKMKGQLVLLAFALMCMASATARSLHAAAPGNSTCTVMFYDDDSDDDDDSGSKGYSVSIGTTGCAGCQKVDSHFFNYHSFEANGGCGKTITVYDSKDCSSNNDDDDDQSKPLSTTSGRTDIDDGRDLRSFLLCN</sequence>
<evidence type="ECO:0000256" key="1">
    <source>
        <dbReference type="SAM" id="MobiDB-lite"/>
    </source>
</evidence>
<accession>A0AAW1PJN4</accession>
<protein>
    <recommendedName>
        <fullName evidence="5">Expansin-like EG45 domain-containing protein</fullName>
    </recommendedName>
</protein>
<dbReference type="EMBL" id="JALJOQ010000003">
    <property type="protein sequence ID" value="KAK9813746.1"/>
    <property type="molecule type" value="Genomic_DNA"/>
</dbReference>
<keyword evidence="4" id="KW-1185">Reference proteome</keyword>
<evidence type="ECO:0008006" key="5">
    <source>
        <dbReference type="Google" id="ProtNLM"/>
    </source>
</evidence>
<proteinExistence type="predicted"/>
<feature type="transmembrane region" description="Helical" evidence="2">
    <location>
        <begin position="78"/>
        <end position="96"/>
    </location>
</feature>
<feature type="region of interest" description="Disordered" evidence="1">
    <location>
        <begin position="171"/>
        <end position="191"/>
    </location>
</feature>
<comment type="caution">
    <text evidence="3">The sequence shown here is derived from an EMBL/GenBank/DDBJ whole genome shotgun (WGS) entry which is preliminary data.</text>
</comment>
<evidence type="ECO:0000313" key="4">
    <source>
        <dbReference type="Proteomes" id="UP001465755"/>
    </source>
</evidence>
<dbReference type="AlphaFoldDB" id="A0AAW1PJN4"/>
<name>A0AAW1PJN4_9CHLO</name>
<keyword evidence="2" id="KW-0472">Membrane</keyword>
<gene>
    <name evidence="3" type="ORF">WJX73_006740</name>
</gene>
<dbReference type="Proteomes" id="UP001465755">
    <property type="component" value="Unassembled WGS sequence"/>
</dbReference>
<evidence type="ECO:0000256" key="2">
    <source>
        <dbReference type="SAM" id="Phobius"/>
    </source>
</evidence>
<organism evidence="3 4">
    <name type="scientific">Symbiochloris irregularis</name>
    <dbReference type="NCBI Taxonomy" id="706552"/>
    <lineage>
        <taxon>Eukaryota</taxon>
        <taxon>Viridiplantae</taxon>
        <taxon>Chlorophyta</taxon>
        <taxon>core chlorophytes</taxon>
        <taxon>Trebouxiophyceae</taxon>
        <taxon>Trebouxiales</taxon>
        <taxon>Trebouxiaceae</taxon>
        <taxon>Symbiochloris</taxon>
    </lineage>
</organism>
<evidence type="ECO:0000313" key="3">
    <source>
        <dbReference type="EMBL" id="KAK9813746.1"/>
    </source>
</evidence>
<keyword evidence="2" id="KW-0812">Transmembrane</keyword>
<keyword evidence="2" id="KW-1133">Transmembrane helix</keyword>
<reference evidence="3 4" key="1">
    <citation type="journal article" date="2024" name="Nat. Commun.">
        <title>Phylogenomics reveals the evolutionary origins of lichenization in chlorophyte algae.</title>
        <authorList>
            <person name="Puginier C."/>
            <person name="Libourel C."/>
            <person name="Otte J."/>
            <person name="Skaloud P."/>
            <person name="Haon M."/>
            <person name="Grisel S."/>
            <person name="Petersen M."/>
            <person name="Berrin J.G."/>
            <person name="Delaux P.M."/>
            <person name="Dal Grande F."/>
            <person name="Keller J."/>
        </authorList>
    </citation>
    <scope>NUCLEOTIDE SEQUENCE [LARGE SCALE GENOMIC DNA]</scope>
    <source>
        <strain evidence="3 4">SAG 2036</strain>
    </source>
</reference>